<dbReference type="Proteomes" id="UP001485043">
    <property type="component" value="Unassembled WGS sequence"/>
</dbReference>
<evidence type="ECO:0000256" key="7">
    <source>
        <dbReference type="ARBA" id="ARBA00023212"/>
    </source>
</evidence>
<comment type="subcellular location">
    <subcellularLocation>
        <location evidence="1">Cytoplasm</location>
        <location evidence="1">Cytoskeleton</location>
        <location evidence="1">Flagellum axoneme</location>
    </subcellularLocation>
</comment>
<evidence type="ECO:0000256" key="8">
    <source>
        <dbReference type="ARBA" id="ARBA00023273"/>
    </source>
</evidence>
<dbReference type="InterPro" id="IPR000048">
    <property type="entry name" value="IQ_motif_EF-hand-BS"/>
</dbReference>
<evidence type="ECO:0000313" key="11">
    <source>
        <dbReference type="EMBL" id="KAK9866810.1"/>
    </source>
</evidence>
<feature type="region of interest" description="Disordered" evidence="10">
    <location>
        <begin position="215"/>
        <end position="276"/>
    </location>
</feature>
<comment type="caution">
    <text evidence="11">The sequence shown here is derived from an EMBL/GenBank/DDBJ whole genome shotgun (WGS) entry which is preliminary data.</text>
</comment>
<protein>
    <recommendedName>
        <fullName evidence="3">Dynein regulatory complex protein 9</fullName>
    </recommendedName>
</protein>
<comment type="similarity">
    <text evidence="2">Belongs to the DRC9 family.</text>
</comment>
<evidence type="ECO:0000256" key="5">
    <source>
        <dbReference type="ARBA" id="ARBA00022846"/>
    </source>
</evidence>
<evidence type="ECO:0000256" key="4">
    <source>
        <dbReference type="ARBA" id="ARBA00022490"/>
    </source>
</evidence>
<dbReference type="PANTHER" id="PTHR14871:SF1">
    <property type="entry name" value="DYNEIN REGULATORY COMPLEX PROTEIN 9"/>
    <property type="match status" value="1"/>
</dbReference>
<keyword evidence="7" id="KW-0206">Cytoskeleton</keyword>
<evidence type="ECO:0000256" key="3">
    <source>
        <dbReference type="ARBA" id="ARBA00013738"/>
    </source>
</evidence>
<dbReference type="GO" id="GO:0005737">
    <property type="term" value="C:cytoplasm"/>
    <property type="evidence" value="ECO:0007669"/>
    <property type="project" value="TreeGrafter"/>
</dbReference>
<keyword evidence="8" id="KW-0966">Cell projection</keyword>
<evidence type="ECO:0000313" key="12">
    <source>
        <dbReference type="Proteomes" id="UP001485043"/>
    </source>
</evidence>
<keyword evidence="4" id="KW-0963">Cytoplasm</keyword>
<dbReference type="GO" id="GO:0044782">
    <property type="term" value="P:cilium organization"/>
    <property type="evidence" value="ECO:0007669"/>
    <property type="project" value="TreeGrafter"/>
</dbReference>
<reference evidence="11 12" key="1">
    <citation type="journal article" date="2024" name="Nat. Commun.">
        <title>Phylogenomics reveals the evolutionary origins of lichenization in chlorophyte algae.</title>
        <authorList>
            <person name="Puginier C."/>
            <person name="Libourel C."/>
            <person name="Otte J."/>
            <person name="Skaloud P."/>
            <person name="Haon M."/>
            <person name="Grisel S."/>
            <person name="Petersen M."/>
            <person name="Berrin J.G."/>
            <person name="Delaux P.M."/>
            <person name="Dal Grande F."/>
            <person name="Keller J."/>
        </authorList>
    </citation>
    <scope>NUCLEOTIDE SEQUENCE [LARGE SCALE GENOMIC DNA]</scope>
    <source>
        <strain evidence="11 12">SAG 2523</strain>
    </source>
</reference>
<sequence>MPGLLSRPDDPGLAEAPGQVNRAQELDAVDAAHVYAVVKASYDRLVQLGNVRSDPKALAAALADAAGQEVAARLHENVLLGQKYETLVQAHAVLRRQPNKLKLQLNQAELDKVAKQLREGTWQLYQYLQDRPDPMDIVALAALEQVTLRSRFQACLTELQASQGRLAPPTLMALVRMTSAPLLPVPSLTEAQAFARQATAAASPPAVPRLNLASTAEGAAAPSSGPMSEEYRAEGAGGRDRQGPGHAPAQPAGGQGVEVQPGTSSGGAGPGMEQGQVDTMVEREREANAAIKQLRMEWRDEHTRHEQQMAEASKALAGLAVEYRRRQARLASDADYCERQARAAEEAAAREEALRLAQLHTRASALKKQIEQERRVHEAATAFLKKQTNELTEQGLQWASKLENDLADKDRELDNIRHNHQQAQALLRDAEDRQGRELALKQHRDTSAKLQADLEQSSQAKHARQAAAATLIQAAWRGHALRSRLKNAKSGKPKKKK</sequence>
<organism evidence="11 12">
    <name type="scientific">Apatococcus fuscideae</name>
    <dbReference type="NCBI Taxonomy" id="2026836"/>
    <lineage>
        <taxon>Eukaryota</taxon>
        <taxon>Viridiplantae</taxon>
        <taxon>Chlorophyta</taxon>
        <taxon>core chlorophytes</taxon>
        <taxon>Trebouxiophyceae</taxon>
        <taxon>Chlorellales</taxon>
        <taxon>Chlorellaceae</taxon>
        <taxon>Apatococcus</taxon>
    </lineage>
</organism>
<evidence type="ECO:0000256" key="1">
    <source>
        <dbReference type="ARBA" id="ARBA00004611"/>
    </source>
</evidence>
<proteinExistence type="inferred from homology"/>
<dbReference type="GO" id="GO:0031514">
    <property type="term" value="C:motile cilium"/>
    <property type="evidence" value="ECO:0007669"/>
    <property type="project" value="TreeGrafter"/>
</dbReference>
<feature type="coiled-coil region" evidence="9">
    <location>
        <begin position="277"/>
        <end position="315"/>
    </location>
</feature>
<keyword evidence="12" id="KW-1185">Reference proteome</keyword>
<dbReference type="Pfam" id="PF00612">
    <property type="entry name" value="IQ"/>
    <property type="match status" value="1"/>
</dbReference>
<keyword evidence="5" id="KW-0282">Flagellum</keyword>
<keyword evidence="9" id="KW-0175">Coiled coil</keyword>
<name>A0AAW1TDF6_9CHLO</name>
<dbReference type="PANTHER" id="PTHR14871">
    <property type="entry name" value="DYNEIN REGULATORY COMPLEX PROTEIN 9"/>
    <property type="match status" value="1"/>
</dbReference>
<feature type="coiled-coil region" evidence="9">
    <location>
        <begin position="356"/>
        <end position="460"/>
    </location>
</feature>
<dbReference type="PROSITE" id="PS50096">
    <property type="entry name" value="IQ"/>
    <property type="match status" value="1"/>
</dbReference>
<evidence type="ECO:0000256" key="9">
    <source>
        <dbReference type="SAM" id="Coils"/>
    </source>
</evidence>
<accession>A0AAW1TDF6</accession>
<keyword evidence="6" id="KW-0969">Cilium</keyword>
<dbReference type="AlphaFoldDB" id="A0AAW1TDF6"/>
<feature type="compositionally biased region" description="Basic and acidic residues" evidence="10">
    <location>
        <begin position="229"/>
        <end position="243"/>
    </location>
</feature>
<evidence type="ECO:0000256" key="10">
    <source>
        <dbReference type="SAM" id="MobiDB-lite"/>
    </source>
</evidence>
<dbReference type="SMART" id="SM00015">
    <property type="entry name" value="IQ"/>
    <property type="match status" value="1"/>
</dbReference>
<evidence type="ECO:0000256" key="6">
    <source>
        <dbReference type="ARBA" id="ARBA00023069"/>
    </source>
</evidence>
<evidence type="ECO:0000256" key="2">
    <source>
        <dbReference type="ARBA" id="ARBA00008222"/>
    </source>
</evidence>
<gene>
    <name evidence="11" type="ORF">WJX84_001464</name>
</gene>
<dbReference type="EMBL" id="JALJOV010000131">
    <property type="protein sequence ID" value="KAK9866810.1"/>
    <property type="molecule type" value="Genomic_DNA"/>
</dbReference>
<dbReference type="InterPro" id="IPR042618">
    <property type="entry name" value="IQCG"/>
</dbReference>